<name>A0ABD6HCE4_AGRVI</name>
<evidence type="ECO:0008006" key="5">
    <source>
        <dbReference type="Google" id="ProtNLM"/>
    </source>
</evidence>
<dbReference type="Proteomes" id="UP000179454">
    <property type="component" value="Unassembled WGS sequence"/>
</dbReference>
<organism evidence="2 4">
    <name type="scientific">Agrobacterium vitis</name>
    <name type="common">Rhizobium vitis</name>
    <dbReference type="NCBI Taxonomy" id="373"/>
    <lineage>
        <taxon>Bacteria</taxon>
        <taxon>Pseudomonadati</taxon>
        <taxon>Pseudomonadota</taxon>
        <taxon>Alphaproteobacteria</taxon>
        <taxon>Hyphomicrobiales</taxon>
        <taxon>Rhizobiaceae</taxon>
        <taxon>Rhizobium/Agrobacterium group</taxon>
        <taxon>Agrobacterium</taxon>
    </lineage>
</organism>
<dbReference type="EMBL" id="MBFE02000012">
    <property type="protein sequence ID" value="MUO43454.1"/>
    <property type="molecule type" value="Genomic_DNA"/>
</dbReference>
<reference evidence="3 4" key="1">
    <citation type="submission" date="2019-11" db="EMBL/GenBank/DDBJ databases">
        <title>Whole-genome sequencing of Allorhizobium vitis.</title>
        <authorList>
            <person name="Gan H.M."/>
            <person name="Savka M.A."/>
        </authorList>
    </citation>
    <scope>NUCLEOTIDE SEQUENCE [LARGE SCALE GENOMIC DNA]</scope>
    <source>
        <strain evidence="2 4">RF2/1</strain>
        <strain evidence="1 3">T1/7</strain>
    </source>
</reference>
<keyword evidence="3" id="KW-1185">Reference proteome</keyword>
<comment type="caution">
    <text evidence="2">The sequence shown here is derived from an EMBL/GenBank/DDBJ whole genome shotgun (WGS) entry which is preliminary data.</text>
</comment>
<evidence type="ECO:0000313" key="1">
    <source>
        <dbReference type="EMBL" id="MUO43454.1"/>
    </source>
</evidence>
<proteinExistence type="predicted"/>
<dbReference type="EMBL" id="MBFA02000010">
    <property type="protein sequence ID" value="MUP11590.1"/>
    <property type="molecule type" value="Genomic_DNA"/>
</dbReference>
<dbReference type="AlphaFoldDB" id="A0ABD6HCE4"/>
<evidence type="ECO:0000313" key="3">
    <source>
        <dbReference type="Proteomes" id="UP000179454"/>
    </source>
</evidence>
<sequence length="532" mass="58882">MITVNNKKRGSAQSVDEGLDNDRIGRLGEAEFVSLCERAKLSCSKVEPDRTGKDFIVEFAPPALEKGQSFDCRPAPLQFAVQVKTIRSHKKTVSVSLSVAERLARDLRPAVICVLKIDSTDKFVSMHLIHIKDEVLGRVLKRLRLATGSPKALNKQNINFTSDVGNRIDYSGPALNVRLKALVDSGMKSYADEKSRQIEELGFNEVRVLGKLSFQHADSLSLADTFLGLASLEGVSITITERRFEIDLPLALHVPPGKLTVTPEPACKAAVEFSNADERVSVDADVYLPPKDIFFNGGKKVVFAWPMGRVTIALNDKKNCKYTENISSSEQHTAKEWLNGLLVSEIFGSGSLNISVTLLDGRSLMKASVTNEQMPSRMGIINLIRRYLDILTFARAPDIPIKLDVLFEQRETIDETWQYLQGDMMATFSLENSLVEPEDQDGIYITALQIGDGRVFGLAVPMSVSFAKAGRDAQANGKIEPQSATIELLQEPVVASYEHFTEKVTRLNRSKLRILRSLYEEGDVQSDLTSCS</sequence>
<gene>
    <name evidence="2" type="ORF">BBK91_017145</name>
    <name evidence="1" type="ORF">BBL17_016870</name>
</gene>
<dbReference type="Proteomes" id="UP000179536">
    <property type="component" value="Unassembled WGS sequence"/>
</dbReference>
<evidence type="ECO:0000313" key="4">
    <source>
        <dbReference type="Proteomes" id="UP000179536"/>
    </source>
</evidence>
<evidence type="ECO:0000313" key="2">
    <source>
        <dbReference type="EMBL" id="MUP11590.1"/>
    </source>
</evidence>
<accession>A0ABD6HCE4</accession>
<protein>
    <recommendedName>
        <fullName evidence="5">DUF4365 domain-containing protein</fullName>
    </recommendedName>
</protein>
<dbReference type="RefSeq" id="WP_015917031.1">
    <property type="nucleotide sequence ID" value="NZ_MBFA02000010.1"/>
</dbReference>